<dbReference type="AlphaFoldDB" id="A0A5B8VI61"/>
<keyword evidence="2" id="KW-1185">Reference proteome</keyword>
<accession>A0A5B8VI61</accession>
<protein>
    <submittedName>
        <fullName evidence="1">DUF1016 domain-containing protein</fullName>
    </submittedName>
</protein>
<dbReference type="EMBL" id="CP042434">
    <property type="protein sequence ID" value="QEC71234.1"/>
    <property type="molecule type" value="Genomic_DNA"/>
</dbReference>
<dbReference type="KEGG" id="agi:FSB73_05625"/>
<reference evidence="1 2" key="1">
    <citation type="journal article" date="2017" name="Int. J. Syst. Evol. Microbiol.">
        <title>Arachidicoccus ginsenosidivorans sp. nov., with ginsenoside-converting activity isolated from ginseng cultivating soil.</title>
        <authorList>
            <person name="Siddiqi M.Z."/>
            <person name="Aslam Z."/>
            <person name="Im W.T."/>
        </authorList>
    </citation>
    <scope>NUCLEOTIDE SEQUENCE [LARGE SCALE GENOMIC DNA]</scope>
    <source>
        <strain evidence="1 2">Gsoil 809</strain>
    </source>
</reference>
<evidence type="ECO:0000313" key="1">
    <source>
        <dbReference type="EMBL" id="QEC71234.1"/>
    </source>
</evidence>
<gene>
    <name evidence="1" type="ORF">FSB73_05625</name>
</gene>
<sequence>MNKLEKNPERQEFDKYIYAISVEIDQAQVKLISAANVQMLLHYWKIGHSIQSEKIRMGKQVY</sequence>
<dbReference type="RefSeq" id="WP_146780508.1">
    <property type="nucleotide sequence ID" value="NZ_CP042434.1"/>
</dbReference>
<proteinExistence type="predicted"/>
<name>A0A5B8VI61_9BACT</name>
<dbReference type="Proteomes" id="UP000321291">
    <property type="component" value="Chromosome"/>
</dbReference>
<organism evidence="1 2">
    <name type="scientific">Arachidicoccus ginsenosidivorans</name>
    <dbReference type="NCBI Taxonomy" id="496057"/>
    <lineage>
        <taxon>Bacteria</taxon>
        <taxon>Pseudomonadati</taxon>
        <taxon>Bacteroidota</taxon>
        <taxon>Chitinophagia</taxon>
        <taxon>Chitinophagales</taxon>
        <taxon>Chitinophagaceae</taxon>
        <taxon>Arachidicoccus</taxon>
    </lineage>
</organism>
<dbReference type="OrthoDB" id="9801263at2"/>
<evidence type="ECO:0000313" key="2">
    <source>
        <dbReference type="Proteomes" id="UP000321291"/>
    </source>
</evidence>